<gene>
    <name evidence="2" type="ORF">B1B09_07225</name>
    <name evidence="1" type="ORF">DXN06_08290</name>
</gene>
<dbReference type="InterPro" id="IPR006311">
    <property type="entry name" value="TAT_signal"/>
</dbReference>
<sequence length="40" mass="4176">MGIFARGDRRSVLQTSAWAGAAVATWPRRDASAGAGRLTS</sequence>
<dbReference type="AlphaFoldDB" id="A0A2B7IDN4"/>
<dbReference type="GeneID" id="92858361"/>
<evidence type="ECO:0000313" key="4">
    <source>
        <dbReference type="Proteomes" id="UP000256621"/>
    </source>
</evidence>
<accession>A0A2B7IDN4</accession>
<reference evidence="1 4" key="2">
    <citation type="submission" date="2018-08" db="EMBL/GenBank/DDBJ databases">
        <title>Genome sequencing of Cutibacterium acnes KCOM 1315.</title>
        <authorList>
            <person name="Kook J.-K."/>
            <person name="Park S.-N."/>
            <person name="Lim Y.K."/>
        </authorList>
    </citation>
    <scope>NUCLEOTIDE SEQUENCE [LARGE SCALE GENOMIC DNA]</scope>
    <source>
        <strain evidence="1 4">KCOM 1315</strain>
    </source>
</reference>
<organism evidence="2 3">
    <name type="scientific">Cutibacterium acnes</name>
    <name type="common">Propionibacterium acnes</name>
    <dbReference type="NCBI Taxonomy" id="1747"/>
    <lineage>
        <taxon>Bacteria</taxon>
        <taxon>Bacillati</taxon>
        <taxon>Actinomycetota</taxon>
        <taxon>Actinomycetes</taxon>
        <taxon>Propionibacteriales</taxon>
        <taxon>Propionibacteriaceae</taxon>
        <taxon>Cutibacterium</taxon>
    </lineage>
</organism>
<protein>
    <submittedName>
        <fullName evidence="2">Tat pathway signal sequence</fullName>
    </submittedName>
</protein>
<name>A0A2B7IDN4_CUTAC</name>
<dbReference type="EMBL" id="MVCE01000002">
    <property type="protein sequence ID" value="PGF35348.1"/>
    <property type="molecule type" value="Genomic_DNA"/>
</dbReference>
<dbReference type="RefSeq" id="WP_002518524.1">
    <property type="nucleotide sequence ID" value="NZ_AP019664.1"/>
</dbReference>
<evidence type="ECO:0000313" key="2">
    <source>
        <dbReference type="EMBL" id="PGF35348.1"/>
    </source>
</evidence>
<proteinExistence type="predicted"/>
<dbReference type="Proteomes" id="UP000256621">
    <property type="component" value="Chromosome"/>
</dbReference>
<reference evidence="2 3" key="1">
    <citation type="submission" date="2017-02" db="EMBL/GenBank/DDBJ databases">
        <title>Prevalence of linear plasmids in Cutibacterium acnes isolates obtained from cancerous prostatic tissue.</title>
        <authorList>
            <person name="Davidsson S."/>
            <person name="Bruggemann H."/>
        </authorList>
    </citation>
    <scope>NUCLEOTIDE SEQUENCE [LARGE SCALE GENOMIC DNA]</scope>
    <source>
        <strain evidence="2 3">11-78</strain>
    </source>
</reference>
<dbReference type="Proteomes" id="UP000226191">
    <property type="component" value="Unassembled WGS sequence"/>
</dbReference>
<evidence type="ECO:0000313" key="1">
    <source>
        <dbReference type="EMBL" id="AXM07129.1"/>
    </source>
</evidence>
<dbReference type="EMBL" id="CP031442">
    <property type="protein sequence ID" value="AXM07129.1"/>
    <property type="molecule type" value="Genomic_DNA"/>
</dbReference>
<evidence type="ECO:0000313" key="3">
    <source>
        <dbReference type="Proteomes" id="UP000226191"/>
    </source>
</evidence>
<dbReference type="PROSITE" id="PS51318">
    <property type="entry name" value="TAT"/>
    <property type="match status" value="1"/>
</dbReference>